<dbReference type="AlphaFoldDB" id="A0A6I6HNH9"/>
<feature type="compositionally biased region" description="Basic and acidic residues" evidence="1">
    <location>
        <begin position="722"/>
        <end position="742"/>
    </location>
</feature>
<name>A0A6I6HNH9_VARPD</name>
<feature type="region of interest" description="Disordered" evidence="1">
    <location>
        <begin position="878"/>
        <end position="902"/>
    </location>
</feature>
<feature type="compositionally biased region" description="Basic and acidic residues" evidence="1">
    <location>
        <begin position="623"/>
        <end position="638"/>
    </location>
</feature>
<feature type="region of interest" description="Disordered" evidence="1">
    <location>
        <begin position="554"/>
        <end position="578"/>
    </location>
</feature>
<dbReference type="EMBL" id="CP046622">
    <property type="protein sequence ID" value="QGW84528.1"/>
    <property type="molecule type" value="Genomic_DNA"/>
</dbReference>
<dbReference type="Proteomes" id="UP000425817">
    <property type="component" value="Chromosome"/>
</dbReference>
<dbReference type="OrthoDB" id="1676884at2"/>
<protein>
    <submittedName>
        <fullName evidence="2">Uncharacterized protein</fullName>
    </submittedName>
</protein>
<proteinExistence type="predicted"/>
<feature type="region of interest" description="Disordered" evidence="1">
    <location>
        <begin position="717"/>
        <end position="772"/>
    </location>
</feature>
<feature type="compositionally biased region" description="Low complexity" evidence="1">
    <location>
        <begin position="881"/>
        <end position="895"/>
    </location>
</feature>
<dbReference type="RefSeq" id="WP_157616262.1">
    <property type="nucleotide sequence ID" value="NZ_CP046622.1"/>
</dbReference>
<evidence type="ECO:0000313" key="2">
    <source>
        <dbReference type="EMBL" id="QGW84528.1"/>
    </source>
</evidence>
<accession>A0A6I6HNH9</accession>
<sequence length="902" mass="94701">MAGVNGLATPPIGFTAVRADRLDVQNARINYQAFFNPATNELVIGGTPKPQILVRPGQAPDDGKELGIFYDSPRSPTGGLSEAAVPVTQTVALVQRLTATDKSPYPNATVSFAGEGAVGLAFAAASYELRSGTNSRVNVGSTVTLNAWTGHWTPGASTDTGVLDVRTSHPANGDPAWGLKWKPGGVVAAVNTGNAQLAGGLTDIGTQGAMAMAESLAGKLGGKVLGEGAAWIADKLIGKGAEALTEPAVDAAASAAANYIDSPARAVKALGWQAHLTPAETTQVVQQGIGQGQWNVMHGLSPAGYAVDGTYYEHSGTATFAGAGSTAQTRQPAVQVTTWRDETTGAIMEARLSGQRVDDQFQAGPASVFASGMDTAGRMILKGSAAQSVADYQMRPAASAGTGGATPEDPALAPVVAEGTSGLGTYTTVSIQTHANGAASFDFVGEDGSRAWVMHDAETGHRTVTINSGQEVAGEPRTVIYELDRSGGRVGHERYIDAAGTPVNEQGLVPPSQAEVVPAPARAPAQQEPIPQITTHESRIVPTPGGMSFAEAHRRRDEPEQISPGSLRPVGKLDTSQMNKGSPLYRMHLAQEQAHMRDLEIALAQDRERFKNEPKLPQPSVERTQERAQDHSPRRLLEEAPVAQAHVSPARPAAGAETMHSPTTHASVAAPVHSNPQSDAATIEAAQAQVAAAQAQAAAAQAQALAAQAELAATRQQMARMAAERHDGLERRDERDERDQRDQPGTTQISQGRDSRQDSEAGTHGMQVSATAVADASRPLLREFSDPRHPQNALYNTLIEVLPEGTSPRWVAQATAACYMSNIRKPDDLGDVHGINGTVLFRSTSLPGRYAALEATQPLRTVQQTMQDVQQFDEQRAIDRAQSQAQAAAQANQQQGPVMGGP</sequence>
<evidence type="ECO:0000256" key="1">
    <source>
        <dbReference type="SAM" id="MobiDB-lite"/>
    </source>
</evidence>
<gene>
    <name evidence="2" type="ORF">GOQ09_24460</name>
</gene>
<feature type="region of interest" description="Disordered" evidence="1">
    <location>
        <begin position="608"/>
        <end position="680"/>
    </location>
</feature>
<organism evidence="2 3">
    <name type="scientific">Variovorax paradoxus</name>
    <dbReference type="NCBI Taxonomy" id="34073"/>
    <lineage>
        <taxon>Bacteria</taxon>
        <taxon>Pseudomonadati</taxon>
        <taxon>Pseudomonadota</taxon>
        <taxon>Betaproteobacteria</taxon>
        <taxon>Burkholderiales</taxon>
        <taxon>Comamonadaceae</taxon>
        <taxon>Variovorax</taxon>
    </lineage>
</organism>
<evidence type="ECO:0000313" key="3">
    <source>
        <dbReference type="Proteomes" id="UP000425817"/>
    </source>
</evidence>
<reference evidence="2 3" key="1">
    <citation type="submission" date="2019-12" db="EMBL/GenBank/DDBJ databases">
        <title>Hybrid Genome Assemblies of two High G+C Isolates from Undergraduate Microbiology Courses.</title>
        <authorList>
            <person name="Ne Ville C.J."/>
            <person name="Enright D."/>
            <person name="Hernandez I."/>
            <person name="Dodsworth J."/>
            <person name="Orwin P.M."/>
        </authorList>
    </citation>
    <scope>NUCLEOTIDE SEQUENCE [LARGE SCALE GENOMIC DNA]</scope>
    <source>
        <strain evidence="2 3">CSUSB</strain>
    </source>
</reference>